<evidence type="ECO:0000313" key="1">
    <source>
        <dbReference type="EMBL" id="SDI34600.1"/>
    </source>
</evidence>
<keyword evidence="2" id="KW-1185">Reference proteome</keyword>
<protein>
    <submittedName>
        <fullName evidence="1">Uncharacterized protein</fullName>
    </submittedName>
</protein>
<reference evidence="1 2" key="1">
    <citation type="submission" date="2016-10" db="EMBL/GenBank/DDBJ databases">
        <authorList>
            <person name="de Groot N.N."/>
        </authorList>
    </citation>
    <scope>NUCLEOTIDE SEQUENCE [LARGE SCALE GENOMIC DNA]</scope>
    <source>
        <strain evidence="1 2">CPCC 201354</strain>
    </source>
</reference>
<dbReference type="Proteomes" id="UP000198923">
    <property type="component" value="Unassembled WGS sequence"/>
</dbReference>
<evidence type="ECO:0000313" key="2">
    <source>
        <dbReference type="Proteomes" id="UP000198923"/>
    </source>
</evidence>
<gene>
    <name evidence="1" type="ORF">SAMN05421505_14524</name>
</gene>
<dbReference type="EMBL" id="FNCN01000045">
    <property type="protein sequence ID" value="SDI34600.1"/>
    <property type="molecule type" value="Genomic_DNA"/>
</dbReference>
<accession>A0A1G8JVH9</accession>
<dbReference type="AlphaFoldDB" id="A0A1G8JVH9"/>
<sequence length="70" mass="7599">MYDEAVRFNVLILDGSMCVVQPYLSQARGVDPHTLLINDSATADGLFPPCRTAWRYAAAQRALAACRLGG</sequence>
<name>A0A1G8JVH9_9ACTN</name>
<proteinExistence type="predicted"/>
<organism evidence="1 2">
    <name type="scientific">Sinosporangium album</name>
    <dbReference type="NCBI Taxonomy" id="504805"/>
    <lineage>
        <taxon>Bacteria</taxon>
        <taxon>Bacillati</taxon>
        <taxon>Actinomycetota</taxon>
        <taxon>Actinomycetes</taxon>
        <taxon>Streptosporangiales</taxon>
        <taxon>Streptosporangiaceae</taxon>
        <taxon>Sinosporangium</taxon>
    </lineage>
</organism>